<dbReference type="Gramene" id="OPUNC11G02790.2">
    <property type="protein sequence ID" value="OPUNC11G02790.2"/>
    <property type="gene ID" value="OPUNC11G02790"/>
</dbReference>
<name>A0A0E0MCG6_ORYPU</name>
<reference evidence="1" key="2">
    <citation type="submission" date="2018-05" db="EMBL/GenBank/DDBJ databases">
        <title>OpunRS2 (Oryza punctata Reference Sequence Version 2).</title>
        <authorList>
            <person name="Zhang J."/>
            <person name="Kudrna D."/>
            <person name="Lee S."/>
            <person name="Talag J."/>
            <person name="Welchert J."/>
            <person name="Wing R.A."/>
        </authorList>
    </citation>
    <scope>NUCLEOTIDE SEQUENCE [LARGE SCALE GENOMIC DNA]</scope>
</reference>
<protein>
    <submittedName>
        <fullName evidence="1">Uncharacterized protein</fullName>
    </submittedName>
</protein>
<evidence type="ECO:0000313" key="1">
    <source>
        <dbReference type="EnsemblPlants" id="OPUNC11G02790.2"/>
    </source>
</evidence>
<proteinExistence type="predicted"/>
<dbReference type="HOGENOM" id="CLU_099232_0_0_1"/>
<dbReference type="AlphaFoldDB" id="A0A0E0MCG6"/>
<accession>A0A0E0MCG6</accession>
<keyword evidence="2" id="KW-1185">Reference proteome</keyword>
<sequence length="245" mass="27547">MTAQLFSSPCKVGFVGLVGENVLDTTSGECFTREQTAWIVSTARDIVGGKEKLGVVVSSLTPVYCTPYPEKGRAIMLSASNVVRRRSYSNKWQYSYQVQTAKVTDFYDCDPAILDRPLHHSSFQAKQKRLGVSYQSMITSACCLETLSFCRQPVTSFSPMIPLKLSLSGKQFQHFADNDPNKNIPSYLHEACMHKLVATCDFVQSYDSSDVISQWHAIRLSFADNDPSKDIPSYLQLRRRINMDT</sequence>
<reference evidence="1" key="1">
    <citation type="submission" date="2015-04" db="UniProtKB">
        <authorList>
            <consortium name="EnsemblPlants"/>
        </authorList>
    </citation>
    <scope>IDENTIFICATION</scope>
</reference>
<organism evidence="1">
    <name type="scientific">Oryza punctata</name>
    <name type="common">Red rice</name>
    <dbReference type="NCBI Taxonomy" id="4537"/>
    <lineage>
        <taxon>Eukaryota</taxon>
        <taxon>Viridiplantae</taxon>
        <taxon>Streptophyta</taxon>
        <taxon>Embryophyta</taxon>
        <taxon>Tracheophyta</taxon>
        <taxon>Spermatophyta</taxon>
        <taxon>Magnoliopsida</taxon>
        <taxon>Liliopsida</taxon>
        <taxon>Poales</taxon>
        <taxon>Poaceae</taxon>
        <taxon>BOP clade</taxon>
        <taxon>Oryzoideae</taxon>
        <taxon>Oryzeae</taxon>
        <taxon>Oryzinae</taxon>
        <taxon>Oryza</taxon>
    </lineage>
</organism>
<dbReference type="EnsemblPlants" id="OPUNC11G02790.2">
    <property type="protein sequence ID" value="OPUNC11G02790.2"/>
    <property type="gene ID" value="OPUNC11G02790"/>
</dbReference>
<dbReference type="Proteomes" id="UP000026962">
    <property type="component" value="Chromosome 11"/>
</dbReference>
<evidence type="ECO:0000313" key="2">
    <source>
        <dbReference type="Proteomes" id="UP000026962"/>
    </source>
</evidence>